<organism evidence="2 3">
    <name type="scientific">Lepraria neglecta</name>
    <dbReference type="NCBI Taxonomy" id="209136"/>
    <lineage>
        <taxon>Eukaryota</taxon>
        <taxon>Fungi</taxon>
        <taxon>Dikarya</taxon>
        <taxon>Ascomycota</taxon>
        <taxon>Pezizomycotina</taxon>
        <taxon>Lecanoromycetes</taxon>
        <taxon>OSLEUM clade</taxon>
        <taxon>Lecanoromycetidae</taxon>
        <taxon>Lecanorales</taxon>
        <taxon>Lecanorineae</taxon>
        <taxon>Stereocaulaceae</taxon>
        <taxon>Lepraria</taxon>
    </lineage>
</organism>
<proteinExistence type="predicted"/>
<accession>A0AAD9Z2Y9</accession>
<sequence>MPKCKASGDRSGNIIALELDEEQIAALQLIPDILHPSLKCLVPVLDSIRKAYSDIIPPHRRALPTRQATEFKRTTAAAKALDIDFKEDNMSYVFTLKTEHLQDPRQISKHFASVIKDLKSSDYVSVRHDESFCRTVLDLIIMDRLRHLEDRDTHHRLQVSAEVPVAILVKDIYGNNEMVKGRADWALGYGADKSDTGAILLIVEAKPYESAPIGMPQLVVYMAAVHKARQNRVNKSVFGMVSDSKEFRFAFLDEKKKLFTTPPFTWMIEQSTIIAYIDMMLINAIESSPNTTPQKINNRTIYRYPELLGRQWKFGYESDDGGAAEEEDEDEDEDEEEDEEEEEDDDDDMVDVVNIGGRVTMRHHGRLRSTG</sequence>
<dbReference type="AlphaFoldDB" id="A0AAD9Z2Y9"/>
<evidence type="ECO:0000313" key="3">
    <source>
        <dbReference type="Proteomes" id="UP001276659"/>
    </source>
</evidence>
<protein>
    <submittedName>
        <fullName evidence="2">Uncharacterized protein</fullName>
    </submittedName>
</protein>
<feature type="region of interest" description="Disordered" evidence="1">
    <location>
        <begin position="318"/>
        <end position="350"/>
    </location>
</feature>
<evidence type="ECO:0000313" key="2">
    <source>
        <dbReference type="EMBL" id="KAK3169057.1"/>
    </source>
</evidence>
<reference evidence="2" key="1">
    <citation type="submission" date="2022-11" db="EMBL/GenBank/DDBJ databases">
        <title>Chromosomal genome sequence assembly and mating type (MAT) locus characterization of the leprose asexual lichenized fungus Lepraria neglecta (Nyl.) Erichsen.</title>
        <authorList>
            <person name="Allen J.L."/>
            <person name="Pfeffer B."/>
        </authorList>
    </citation>
    <scope>NUCLEOTIDE SEQUENCE</scope>
    <source>
        <strain evidence="2">Allen 5258</strain>
    </source>
</reference>
<name>A0AAD9Z2Y9_9LECA</name>
<comment type="caution">
    <text evidence="2">The sequence shown here is derived from an EMBL/GenBank/DDBJ whole genome shotgun (WGS) entry which is preliminary data.</text>
</comment>
<gene>
    <name evidence="2" type="ORF">OEA41_005505</name>
</gene>
<dbReference type="EMBL" id="JASNWA010000010">
    <property type="protein sequence ID" value="KAK3169057.1"/>
    <property type="molecule type" value="Genomic_DNA"/>
</dbReference>
<dbReference type="Proteomes" id="UP001276659">
    <property type="component" value="Unassembled WGS sequence"/>
</dbReference>
<keyword evidence="3" id="KW-1185">Reference proteome</keyword>
<evidence type="ECO:0000256" key="1">
    <source>
        <dbReference type="SAM" id="MobiDB-lite"/>
    </source>
</evidence>